<keyword evidence="3" id="KW-0175">Coiled coil</keyword>
<gene>
    <name evidence="5" type="ordered locus">Aaci_1502</name>
</gene>
<feature type="domain" description="HTH luxR-type" evidence="4">
    <location>
        <begin position="98"/>
        <end position="163"/>
    </location>
</feature>
<sequence length="171" mass="19661">MRRDLDDLIAQYESTRESIREARNRARREQNDHDAALYDSMVKTLDYALAVMEGEYRAPRREVLVGDLADLDRLAARRRRWGAWDEADGADEEEERLPVAWLSFLSLREAACLFAYERGMTYSAIARELGITRGAVQNYVERAREKLVRVEGVQLGLWGEEEGGNVFSCVE</sequence>
<accession>C8WWQ5</accession>
<dbReference type="InterPro" id="IPR016032">
    <property type="entry name" value="Sig_transdc_resp-reg_C-effctor"/>
</dbReference>
<dbReference type="GO" id="GO:0016987">
    <property type="term" value="F:sigma factor activity"/>
    <property type="evidence" value="ECO:0007669"/>
    <property type="project" value="InterPro"/>
</dbReference>
<dbReference type="KEGG" id="aac:Aaci_1502"/>
<protein>
    <submittedName>
        <fullName evidence="5">Transcriptional regulator, LuxR family</fullName>
    </submittedName>
</protein>
<dbReference type="STRING" id="521098.Aaci_1502"/>
<organism evidence="5 6">
    <name type="scientific">Alicyclobacillus acidocaldarius subsp. acidocaldarius (strain ATCC 27009 / DSM 446 / BCRC 14685 / JCM 5260 / KCTC 1825 / NBRC 15652 / NCIMB 11725 / NRRL B-14509 / 104-IA)</name>
    <name type="common">Bacillus acidocaldarius</name>
    <dbReference type="NCBI Taxonomy" id="521098"/>
    <lineage>
        <taxon>Bacteria</taxon>
        <taxon>Bacillati</taxon>
        <taxon>Bacillota</taxon>
        <taxon>Bacilli</taxon>
        <taxon>Bacillales</taxon>
        <taxon>Alicyclobacillaceae</taxon>
        <taxon>Alicyclobacillus</taxon>
    </lineage>
</organism>
<dbReference type="GO" id="GO:0006352">
    <property type="term" value="P:DNA-templated transcription initiation"/>
    <property type="evidence" value="ECO:0007669"/>
    <property type="project" value="InterPro"/>
</dbReference>
<dbReference type="RefSeq" id="WP_012810838.1">
    <property type="nucleotide sequence ID" value="NC_013205.1"/>
</dbReference>
<dbReference type="InterPro" id="IPR000792">
    <property type="entry name" value="Tscrpt_reg_LuxR_C"/>
</dbReference>
<keyword evidence="1" id="KW-0805">Transcription regulation</keyword>
<evidence type="ECO:0000313" key="6">
    <source>
        <dbReference type="Proteomes" id="UP000001917"/>
    </source>
</evidence>
<dbReference type="GO" id="GO:0003677">
    <property type="term" value="F:DNA binding"/>
    <property type="evidence" value="ECO:0007669"/>
    <property type="project" value="InterPro"/>
</dbReference>
<dbReference type="SUPFAM" id="SSF46894">
    <property type="entry name" value="C-terminal effector domain of the bipartite response regulators"/>
    <property type="match status" value="1"/>
</dbReference>
<dbReference type="Proteomes" id="UP000001917">
    <property type="component" value="Chromosome"/>
</dbReference>
<name>C8WWQ5_ALIAD</name>
<dbReference type="Gene3D" id="1.10.10.10">
    <property type="entry name" value="Winged helix-like DNA-binding domain superfamily/Winged helix DNA-binding domain"/>
    <property type="match status" value="1"/>
</dbReference>
<dbReference type="PROSITE" id="PS50043">
    <property type="entry name" value="HTH_LUXR_2"/>
    <property type="match status" value="1"/>
</dbReference>
<reference evidence="5 6" key="2">
    <citation type="journal article" date="2010" name="Stand. Genomic Sci.">
        <title>Complete genome sequence of Alicyclobacillus acidocaldarius type strain (104-IA).</title>
        <authorList>
            <person name="Mavromatis K."/>
            <person name="Sikorski J."/>
            <person name="Lapidus A."/>
            <person name="Glavina Del Rio T."/>
            <person name="Copeland A."/>
            <person name="Tice H."/>
            <person name="Cheng J.F."/>
            <person name="Lucas S."/>
            <person name="Chen F."/>
            <person name="Nolan M."/>
            <person name="Bruce D."/>
            <person name="Goodwin L."/>
            <person name="Pitluck S."/>
            <person name="Ivanova N."/>
            <person name="Ovchinnikova G."/>
            <person name="Pati A."/>
            <person name="Chen A."/>
            <person name="Palaniappan K."/>
            <person name="Land M."/>
            <person name="Hauser L."/>
            <person name="Chang Y.J."/>
            <person name="Jeffries C.D."/>
            <person name="Chain P."/>
            <person name="Meincke L."/>
            <person name="Sims D."/>
            <person name="Chertkov O."/>
            <person name="Han C."/>
            <person name="Brettin T."/>
            <person name="Detter J.C."/>
            <person name="Wahrenburg C."/>
            <person name="Rohde M."/>
            <person name="Pukall R."/>
            <person name="Goker M."/>
            <person name="Bristow J."/>
            <person name="Eisen J.A."/>
            <person name="Markowitz V."/>
            <person name="Hugenholtz P."/>
            <person name="Klenk H.P."/>
            <person name="Kyrpides N.C."/>
        </authorList>
    </citation>
    <scope>NUCLEOTIDE SEQUENCE [LARGE SCALE GENOMIC DNA]</scope>
    <source>
        <strain evidence="6">ATCC 27009 / DSM 446 / BCRC 14685 / JCM 5260 / KCTC 1825 / NBRC 15652 / NCIMB 11725 / NRRL B-14509 / 104-IA</strain>
    </source>
</reference>
<reference evidence="6" key="1">
    <citation type="submission" date="2009-09" db="EMBL/GenBank/DDBJ databases">
        <title>The complete chromosome of Alicyclobacillus acidocaldarius subsp. acidocaldarius DSM 446.</title>
        <authorList>
            <consortium name="US DOE Joint Genome Institute (JGI-PGF)"/>
            <person name="Lucas S."/>
            <person name="Copeland A."/>
            <person name="Lapidus A."/>
            <person name="Glavina del Rio T."/>
            <person name="Dalin E."/>
            <person name="Tice H."/>
            <person name="Bruce D."/>
            <person name="Goodwin L."/>
            <person name="Pitluck S."/>
            <person name="Kyrpides N."/>
            <person name="Mavromatis K."/>
            <person name="Ivanova N."/>
            <person name="Ovchinnikova G."/>
            <person name="Chertkov O."/>
            <person name="Sims D."/>
            <person name="Brettin T."/>
            <person name="Detter J.C."/>
            <person name="Han C."/>
            <person name="Larimer F."/>
            <person name="Land M."/>
            <person name="Hauser L."/>
            <person name="Markowitz V."/>
            <person name="Cheng J.-F."/>
            <person name="Hugenholtz P."/>
            <person name="Woyke T."/>
            <person name="Wu D."/>
            <person name="Pukall R."/>
            <person name="Klenk H.-P."/>
            <person name="Eisen J.A."/>
        </authorList>
    </citation>
    <scope>NUCLEOTIDE SEQUENCE [LARGE SCALE GENOMIC DNA]</scope>
    <source>
        <strain evidence="6">ATCC 27009 / DSM 446 / BCRC 14685 / JCM 5260 / KCTC 1825 / NBRC 15652 / NCIMB 11725 / NRRL B-14509 / 104-IA</strain>
    </source>
</reference>
<keyword evidence="2" id="KW-0804">Transcription</keyword>
<proteinExistence type="predicted"/>
<dbReference type="HOGENOM" id="CLU_130804_0_0_9"/>
<evidence type="ECO:0000259" key="4">
    <source>
        <dbReference type="PROSITE" id="PS50043"/>
    </source>
</evidence>
<evidence type="ECO:0000313" key="5">
    <source>
        <dbReference type="EMBL" id="ACV58526.1"/>
    </source>
</evidence>
<evidence type="ECO:0000256" key="2">
    <source>
        <dbReference type="ARBA" id="ARBA00023163"/>
    </source>
</evidence>
<dbReference type="SMART" id="SM00421">
    <property type="entry name" value="HTH_LUXR"/>
    <property type="match status" value="1"/>
</dbReference>
<dbReference type="InterPro" id="IPR013249">
    <property type="entry name" value="RNA_pol_sigma70_r4_t2"/>
</dbReference>
<dbReference type="EMBL" id="CP001727">
    <property type="protein sequence ID" value="ACV58526.1"/>
    <property type="molecule type" value="Genomic_DNA"/>
</dbReference>
<dbReference type="eggNOG" id="COG2771">
    <property type="taxonomic scope" value="Bacteria"/>
</dbReference>
<dbReference type="InterPro" id="IPR036388">
    <property type="entry name" value="WH-like_DNA-bd_sf"/>
</dbReference>
<keyword evidence="6" id="KW-1185">Reference proteome</keyword>
<feature type="coiled-coil region" evidence="3">
    <location>
        <begin position="5"/>
        <end position="32"/>
    </location>
</feature>
<dbReference type="Pfam" id="PF08281">
    <property type="entry name" value="Sigma70_r4_2"/>
    <property type="match status" value="1"/>
</dbReference>
<dbReference type="AlphaFoldDB" id="C8WWQ5"/>
<evidence type="ECO:0000256" key="1">
    <source>
        <dbReference type="ARBA" id="ARBA00023015"/>
    </source>
</evidence>
<evidence type="ECO:0000256" key="3">
    <source>
        <dbReference type="SAM" id="Coils"/>
    </source>
</evidence>